<evidence type="ECO:0000313" key="2">
    <source>
        <dbReference type="EMBL" id="KAL2536824.1"/>
    </source>
</evidence>
<keyword evidence="3" id="KW-1185">Reference proteome</keyword>
<protein>
    <recommendedName>
        <fullName evidence="1">NB-ARC domain-containing protein</fullName>
    </recommendedName>
</protein>
<sequence length="241" mass="27210">MGSLINYKKEIIVNQREEGKEAMLLQDHPHQRRLTTLTATPKLPSLEEIICSGVTDKELHSVDSINRIKPSLSPPRNFNIPEAGSSSVVVNSLAYDRRGDALLVEEAELVGIDGRKRELMGWVMDGGARLGVISVVGMGGLGKTTLVKKVYDDAAVKKHFQSHAWITVSESFKIEELLRDTIHQLFDETKQPRPKFRDDSERTNQWWDQQSSSLINSWLACKGTNSKVWHSTSFFAFIWCD</sequence>
<feature type="domain" description="NB-ARC" evidence="1">
    <location>
        <begin position="116"/>
        <end position="191"/>
    </location>
</feature>
<gene>
    <name evidence="2" type="ORF">Fot_18215</name>
</gene>
<dbReference type="AlphaFoldDB" id="A0ABD1VHL7"/>
<dbReference type="SUPFAM" id="SSF52540">
    <property type="entry name" value="P-loop containing nucleoside triphosphate hydrolases"/>
    <property type="match status" value="1"/>
</dbReference>
<proteinExistence type="predicted"/>
<dbReference type="InterPro" id="IPR002182">
    <property type="entry name" value="NB-ARC"/>
</dbReference>
<name>A0ABD1VHL7_9LAMI</name>
<reference evidence="3" key="1">
    <citation type="submission" date="2024-07" db="EMBL/GenBank/DDBJ databases">
        <title>Two chromosome-level genome assemblies of Korean endemic species Abeliophyllum distichum and Forsythia ovata (Oleaceae).</title>
        <authorList>
            <person name="Jang H."/>
        </authorList>
    </citation>
    <scope>NUCLEOTIDE SEQUENCE [LARGE SCALE GENOMIC DNA]</scope>
</reference>
<dbReference type="Pfam" id="PF00931">
    <property type="entry name" value="NB-ARC"/>
    <property type="match status" value="1"/>
</dbReference>
<dbReference type="PANTHER" id="PTHR19338:SF32">
    <property type="entry name" value="OS06G0287500 PROTEIN"/>
    <property type="match status" value="1"/>
</dbReference>
<organism evidence="2 3">
    <name type="scientific">Forsythia ovata</name>
    <dbReference type="NCBI Taxonomy" id="205694"/>
    <lineage>
        <taxon>Eukaryota</taxon>
        <taxon>Viridiplantae</taxon>
        <taxon>Streptophyta</taxon>
        <taxon>Embryophyta</taxon>
        <taxon>Tracheophyta</taxon>
        <taxon>Spermatophyta</taxon>
        <taxon>Magnoliopsida</taxon>
        <taxon>eudicotyledons</taxon>
        <taxon>Gunneridae</taxon>
        <taxon>Pentapetalae</taxon>
        <taxon>asterids</taxon>
        <taxon>lamiids</taxon>
        <taxon>Lamiales</taxon>
        <taxon>Oleaceae</taxon>
        <taxon>Forsythieae</taxon>
        <taxon>Forsythia</taxon>
    </lineage>
</organism>
<dbReference type="Proteomes" id="UP001604277">
    <property type="component" value="Unassembled WGS sequence"/>
</dbReference>
<evidence type="ECO:0000259" key="1">
    <source>
        <dbReference type="Pfam" id="PF00931"/>
    </source>
</evidence>
<dbReference type="Gene3D" id="3.40.50.300">
    <property type="entry name" value="P-loop containing nucleotide triphosphate hydrolases"/>
    <property type="match status" value="1"/>
</dbReference>
<dbReference type="EMBL" id="JBFOLJ010000005">
    <property type="protein sequence ID" value="KAL2536824.1"/>
    <property type="molecule type" value="Genomic_DNA"/>
</dbReference>
<dbReference type="InterPro" id="IPR027417">
    <property type="entry name" value="P-loop_NTPase"/>
</dbReference>
<evidence type="ECO:0000313" key="3">
    <source>
        <dbReference type="Proteomes" id="UP001604277"/>
    </source>
</evidence>
<accession>A0ABD1VHL7</accession>
<comment type="caution">
    <text evidence="2">The sequence shown here is derived from an EMBL/GenBank/DDBJ whole genome shotgun (WGS) entry which is preliminary data.</text>
</comment>
<dbReference type="PANTHER" id="PTHR19338">
    <property type="entry name" value="TRANSLOCASE OF INNER MITOCHONDRIAL MEMBRANE 13 HOMOLOG"/>
    <property type="match status" value="1"/>
</dbReference>